<protein>
    <recommendedName>
        <fullName evidence="4">Cellobiose 2-epimerase</fullName>
        <shortName evidence="4">CE</shortName>
        <ecNumber evidence="4">5.1.3.11</ecNumber>
    </recommendedName>
</protein>
<dbReference type="InterPro" id="IPR028584">
    <property type="entry name" value="Cellobiose_2_epim"/>
</dbReference>
<keyword evidence="6" id="KW-1185">Reference proteome</keyword>
<comment type="caution">
    <text evidence="5">The sequence shown here is derived from an EMBL/GenBank/DDBJ whole genome shotgun (WGS) entry which is preliminary data.</text>
</comment>
<comment type="similarity">
    <text evidence="2">Belongs to the N-acylglucosamine 2-epimerase family.</text>
</comment>
<evidence type="ECO:0000313" key="5">
    <source>
        <dbReference type="EMBL" id="MFC4212324.1"/>
    </source>
</evidence>
<dbReference type="EC" id="5.1.3.11" evidence="4"/>
<dbReference type="Pfam" id="PF07221">
    <property type="entry name" value="GlcNAc_2-epim"/>
    <property type="match status" value="1"/>
</dbReference>
<dbReference type="RefSeq" id="WP_378986189.1">
    <property type="nucleotide sequence ID" value="NZ_JBHSBW010000013.1"/>
</dbReference>
<evidence type="ECO:0000256" key="4">
    <source>
        <dbReference type="HAMAP-Rule" id="MF_00929"/>
    </source>
</evidence>
<dbReference type="SUPFAM" id="SSF48208">
    <property type="entry name" value="Six-hairpin glycosidases"/>
    <property type="match status" value="1"/>
</dbReference>
<dbReference type="InterPro" id="IPR012341">
    <property type="entry name" value="6hp_glycosidase-like_sf"/>
</dbReference>
<evidence type="ECO:0000313" key="6">
    <source>
        <dbReference type="Proteomes" id="UP001595789"/>
    </source>
</evidence>
<dbReference type="Proteomes" id="UP001595789">
    <property type="component" value="Unassembled WGS sequence"/>
</dbReference>
<gene>
    <name evidence="5" type="ORF">ACFOWA_14090</name>
</gene>
<comment type="function">
    <text evidence="4">Catalyzes the reversible epimerization of cellobiose to 4-O-beta-D-glucopyranosyl-D-mannose (Glc-Man).</text>
</comment>
<dbReference type="InterPro" id="IPR008928">
    <property type="entry name" value="6-hairpin_glycosidase_sf"/>
</dbReference>
<evidence type="ECO:0000256" key="3">
    <source>
        <dbReference type="ARBA" id="ARBA00023235"/>
    </source>
</evidence>
<dbReference type="PANTHER" id="PTHR15108">
    <property type="entry name" value="N-ACYLGLUCOSAMINE-2-EPIMERASE"/>
    <property type="match status" value="1"/>
</dbReference>
<evidence type="ECO:0000256" key="2">
    <source>
        <dbReference type="ARBA" id="ARBA00008558"/>
    </source>
</evidence>
<dbReference type="EMBL" id="JBHSBW010000013">
    <property type="protein sequence ID" value="MFC4212324.1"/>
    <property type="molecule type" value="Genomic_DNA"/>
</dbReference>
<accession>A0ABV8PDN0</accession>
<keyword evidence="3 4" id="KW-0413">Isomerase</keyword>
<evidence type="ECO:0000256" key="1">
    <source>
        <dbReference type="ARBA" id="ARBA00001470"/>
    </source>
</evidence>
<proteinExistence type="inferred from homology"/>
<name>A0ABV8PDN0_9SPHI</name>
<dbReference type="Gene3D" id="1.50.10.10">
    <property type="match status" value="1"/>
</dbReference>
<dbReference type="InterPro" id="IPR010819">
    <property type="entry name" value="AGE/CE"/>
</dbReference>
<dbReference type="HAMAP" id="MF_00929">
    <property type="entry name" value="Cellobiose_2_epim"/>
    <property type="match status" value="1"/>
</dbReference>
<sequence length="397" mass="46039">MSLELEKYQEELSEELENILDYWKHFSVDEINGGFVGKIDNYNNINFGAVKGSVLNARILWSFSAAHNLKANPEYLEIAHRAFNYITNFFIDKVYGGVYWLIDAKGKPVDTKKQVYANAFTIYAFSEYYIASQNENAKTMAIRLYNDLINHSFDDKNGGYFEAFSREWKSLDDLRLSAKDANEKKTMNTHLHVLEAFTTLYHIWPNEDLKQKIIGLINDFLTHIIHPKTGNLILFFDENWQAKSDIISYGHDIEASWLLLEAAEAVGDEALISSVKSISVKIAKVSINGLDVDGSLWYEYDPAENHIIKEKHWWVQAEAMVGFFNAWQITDDEKFLNISLQNWLFVKNKIIDYEKGEWFWGITEQGEIMLKEDKVGVWKCPYHNSRACIEIIKRIGH</sequence>
<organism evidence="5 6">
    <name type="scientific">Pedobacter lithocola</name>
    <dbReference type="NCBI Taxonomy" id="1908239"/>
    <lineage>
        <taxon>Bacteria</taxon>
        <taxon>Pseudomonadati</taxon>
        <taxon>Bacteroidota</taxon>
        <taxon>Sphingobacteriia</taxon>
        <taxon>Sphingobacteriales</taxon>
        <taxon>Sphingobacteriaceae</taxon>
        <taxon>Pedobacter</taxon>
    </lineage>
</organism>
<comment type="catalytic activity">
    <reaction evidence="1 4">
        <text>D-cellobiose = beta-D-glucosyl-(1-&gt;4)-D-mannopyranose</text>
        <dbReference type="Rhea" id="RHEA:23384"/>
        <dbReference type="ChEBI" id="CHEBI:17057"/>
        <dbReference type="ChEBI" id="CHEBI:47931"/>
        <dbReference type="EC" id="5.1.3.11"/>
    </reaction>
</comment>
<comment type="similarity">
    <text evidence="4">Belongs to the cellobiose 2-epimerase family.</text>
</comment>
<reference evidence="6" key="1">
    <citation type="journal article" date="2019" name="Int. J. Syst. Evol. Microbiol.">
        <title>The Global Catalogue of Microorganisms (GCM) 10K type strain sequencing project: providing services to taxonomists for standard genome sequencing and annotation.</title>
        <authorList>
            <consortium name="The Broad Institute Genomics Platform"/>
            <consortium name="The Broad Institute Genome Sequencing Center for Infectious Disease"/>
            <person name="Wu L."/>
            <person name="Ma J."/>
        </authorList>
    </citation>
    <scope>NUCLEOTIDE SEQUENCE [LARGE SCALE GENOMIC DNA]</scope>
    <source>
        <strain evidence="6">CCM 8691</strain>
    </source>
</reference>